<dbReference type="Proteomes" id="UP000799118">
    <property type="component" value="Unassembled WGS sequence"/>
</dbReference>
<evidence type="ECO:0000256" key="1">
    <source>
        <dbReference type="SAM" id="MobiDB-lite"/>
    </source>
</evidence>
<accession>A0A6A4ICR2</accession>
<organism evidence="2 3">
    <name type="scientific">Gymnopus androsaceus JB14</name>
    <dbReference type="NCBI Taxonomy" id="1447944"/>
    <lineage>
        <taxon>Eukaryota</taxon>
        <taxon>Fungi</taxon>
        <taxon>Dikarya</taxon>
        <taxon>Basidiomycota</taxon>
        <taxon>Agaricomycotina</taxon>
        <taxon>Agaricomycetes</taxon>
        <taxon>Agaricomycetidae</taxon>
        <taxon>Agaricales</taxon>
        <taxon>Marasmiineae</taxon>
        <taxon>Omphalotaceae</taxon>
        <taxon>Gymnopus</taxon>
    </lineage>
</organism>
<proteinExistence type="predicted"/>
<evidence type="ECO:0000313" key="3">
    <source>
        <dbReference type="Proteomes" id="UP000799118"/>
    </source>
</evidence>
<dbReference type="AlphaFoldDB" id="A0A6A4ICR2"/>
<name>A0A6A4ICR2_9AGAR</name>
<keyword evidence="3" id="KW-1185">Reference proteome</keyword>
<evidence type="ECO:0000313" key="2">
    <source>
        <dbReference type="EMBL" id="KAE9408359.1"/>
    </source>
</evidence>
<feature type="compositionally biased region" description="Low complexity" evidence="1">
    <location>
        <begin position="136"/>
        <end position="151"/>
    </location>
</feature>
<sequence length="201" mass="21698">MRPGCFPSRWFLVRGQPRQPPVLLRLKRSTLLPLLLRPLRPLPASNTTGTKPTGSPPVHKPVHAAFVKVDDEADQEEAPVIPEVELANFSQNEVHVPEAPLSPTSGTKFVEALDENEIVIAPVSVIEPVAPVVEEAQATEPATVEPPSATETEAEAEQTLPVVVADSVAIAGSDEEPEVKEEPVERPTSPVMTAMWKYLTG</sequence>
<protein>
    <submittedName>
        <fullName evidence="2">Uncharacterized protein</fullName>
    </submittedName>
</protein>
<dbReference type="EMBL" id="ML769391">
    <property type="protein sequence ID" value="KAE9408359.1"/>
    <property type="molecule type" value="Genomic_DNA"/>
</dbReference>
<feature type="region of interest" description="Disordered" evidence="1">
    <location>
        <begin position="136"/>
        <end position="189"/>
    </location>
</feature>
<reference evidence="2" key="1">
    <citation type="journal article" date="2019" name="Environ. Microbiol.">
        <title>Fungal ecological strategies reflected in gene transcription - a case study of two litter decomposers.</title>
        <authorList>
            <person name="Barbi F."/>
            <person name="Kohler A."/>
            <person name="Barry K."/>
            <person name="Baskaran P."/>
            <person name="Daum C."/>
            <person name="Fauchery L."/>
            <person name="Ihrmark K."/>
            <person name="Kuo A."/>
            <person name="LaButti K."/>
            <person name="Lipzen A."/>
            <person name="Morin E."/>
            <person name="Grigoriev I.V."/>
            <person name="Henrissat B."/>
            <person name="Lindahl B."/>
            <person name="Martin F."/>
        </authorList>
    </citation>
    <scope>NUCLEOTIDE SEQUENCE</scope>
    <source>
        <strain evidence="2">JB14</strain>
    </source>
</reference>
<gene>
    <name evidence="2" type="ORF">BT96DRAFT_1013441</name>
</gene>